<dbReference type="AlphaFoldDB" id="A0A512M5N0"/>
<evidence type="ECO:0000313" key="2">
    <source>
        <dbReference type="Proteomes" id="UP000321577"/>
    </source>
</evidence>
<name>A0A512M5N0_9BACT</name>
<comment type="caution">
    <text evidence="1">The sequence shown here is derived from an EMBL/GenBank/DDBJ whole genome shotgun (WGS) entry which is preliminary data.</text>
</comment>
<accession>A0A512M5N0</accession>
<dbReference type="Proteomes" id="UP000321577">
    <property type="component" value="Unassembled WGS sequence"/>
</dbReference>
<organism evidence="1 2">
    <name type="scientific">Brevifollis gellanilyticus</name>
    <dbReference type="NCBI Taxonomy" id="748831"/>
    <lineage>
        <taxon>Bacteria</taxon>
        <taxon>Pseudomonadati</taxon>
        <taxon>Verrucomicrobiota</taxon>
        <taxon>Verrucomicrobiia</taxon>
        <taxon>Verrucomicrobiales</taxon>
        <taxon>Verrucomicrobiaceae</taxon>
    </lineage>
</organism>
<dbReference type="EMBL" id="BKAG01000007">
    <property type="protein sequence ID" value="GEP42039.1"/>
    <property type="molecule type" value="Genomic_DNA"/>
</dbReference>
<gene>
    <name evidence="1" type="ORF">BGE01nite_13300</name>
</gene>
<dbReference type="RefSeq" id="WP_146849644.1">
    <property type="nucleotide sequence ID" value="NZ_BKAG01000007.1"/>
</dbReference>
<evidence type="ECO:0000313" key="1">
    <source>
        <dbReference type="EMBL" id="GEP42039.1"/>
    </source>
</evidence>
<reference evidence="1 2" key="1">
    <citation type="submission" date="2019-07" db="EMBL/GenBank/DDBJ databases">
        <title>Whole genome shotgun sequence of Brevifollis gellanilyticus NBRC 108608.</title>
        <authorList>
            <person name="Hosoyama A."/>
            <person name="Uohara A."/>
            <person name="Ohji S."/>
            <person name="Ichikawa N."/>
        </authorList>
    </citation>
    <scope>NUCLEOTIDE SEQUENCE [LARGE SCALE GENOMIC DNA]</scope>
    <source>
        <strain evidence="1 2">NBRC 108608</strain>
    </source>
</reference>
<proteinExistence type="predicted"/>
<protein>
    <submittedName>
        <fullName evidence="1">Uncharacterized protein</fullName>
    </submittedName>
</protein>
<keyword evidence="2" id="KW-1185">Reference proteome</keyword>
<sequence length="122" mass="14110">MKRYLRFEMGLALAIILGWLVWDWAIFPHTERGRAWTAVHKLGEGVIAFRSAKGHWPKTLADLGQPGLLAHEGTPFVYDPKAPSIMLPMEFKTNWFKRTFTSRQQESNYGMNLASVWKHRNP</sequence>